<evidence type="ECO:0000313" key="2">
    <source>
        <dbReference type="EMBL" id="KAF2803239.1"/>
    </source>
</evidence>
<dbReference type="OrthoDB" id="10414569at2759"/>
<evidence type="ECO:0000313" key="4">
    <source>
        <dbReference type="RefSeq" id="XP_033570203.1"/>
    </source>
</evidence>
<dbReference type="Proteomes" id="UP000504636">
    <property type="component" value="Unplaced"/>
</dbReference>
<evidence type="ECO:0000313" key="3">
    <source>
        <dbReference type="Proteomes" id="UP000504636"/>
    </source>
</evidence>
<name>A0A6A6Y3N2_9PEZI</name>
<reference evidence="4" key="2">
    <citation type="submission" date="2020-04" db="EMBL/GenBank/DDBJ databases">
        <authorList>
            <consortium name="NCBI Genome Project"/>
        </authorList>
    </citation>
    <scope>NUCLEOTIDE SEQUENCE</scope>
    <source>
        <strain evidence="4">CBS 304.34</strain>
    </source>
</reference>
<gene>
    <name evidence="2 4" type="ORF">BDZ99DRAFT_526611</name>
</gene>
<protein>
    <submittedName>
        <fullName evidence="2 4">Uncharacterized protein</fullName>
    </submittedName>
</protein>
<keyword evidence="3" id="KW-1185">Reference proteome</keyword>
<evidence type="ECO:0000256" key="1">
    <source>
        <dbReference type="SAM" id="MobiDB-lite"/>
    </source>
</evidence>
<reference evidence="4" key="3">
    <citation type="submission" date="2025-04" db="UniProtKB">
        <authorList>
            <consortium name="RefSeq"/>
        </authorList>
    </citation>
    <scope>IDENTIFICATION</scope>
    <source>
        <strain evidence="4">CBS 304.34</strain>
    </source>
</reference>
<proteinExistence type="predicted"/>
<accession>A0A6A6Y3N2</accession>
<dbReference type="EMBL" id="MU003718">
    <property type="protein sequence ID" value="KAF2803239.1"/>
    <property type="molecule type" value="Genomic_DNA"/>
</dbReference>
<sequence>MSVFVGVGGICTHLVVRRSLNPQYCTSNILRRKKFKGTEVKHNMLTKGFILAFLSSVIIAAPVSINEERSLRARNEGHVLTKPFEANPKPVAARKQDEVDGSGQWKREKGHFEVMQFHTDARLSEHDKVGGDGHWKRQDEVEGGGDWKRDEFERDAQ</sequence>
<organism evidence="2">
    <name type="scientific">Mytilinidion resinicola</name>
    <dbReference type="NCBI Taxonomy" id="574789"/>
    <lineage>
        <taxon>Eukaryota</taxon>
        <taxon>Fungi</taxon>
        <taxon>Dikarya</taxon>
        <taxon>Ascomycota</taxon>
        <taxon>Pezizomycotina</taxon>
        <taxon>Dothideomycetes</taxon>
        <taxon>Pleosporomycetidae</taxon>
        <taxon>Mytilinidiales</taxon>
        <taxon>Mytilinidiaceae</taxon>
        <taxon>Mytilinidion</taxon>
    </lineage>
</organism>
<feature type="region of interest" description="Disordered" evidence="1">
    <location>
        <begin position="84"/>
        <end position="104"/>
    </location>
</feature>
<reference evidence="2 4" key="1">
    <citation type="journal article" date="2020" name="Stud. Mycol.">
        <title>101 Dothideomycetes genomes: a test case for predicting lifestyles and emergence of pathogens.</title>
        <authorList>
            <person name="Haridas S."/>
            <person name="Albert R."/>
            <person name="Binder M."/>
            <person name="Bloem J."/>
            <person name="Labutti K."/>
            <person name="Salamov A."/>
            <person name="Andreopoulos B."/>
            <person name="Baker S."/>
            <person name="Barry K."/>
            <person name="Bills G."/>
            <person name="Bluhm B."/>
            <person name="Cannon C."/>
            <person name="Castanera R."/>
            <person name="Culley D."/>
            <person name="Daum C."/>
            <person name="Ezra D."/>
            <person name="Gonzalez J."/>
            <person name="Henrissat B."/>
            <person name="Kuo A."/>
            <person name="Liang C."/>
            <person name="Lipzen A."/>
            <person name="Lutzoni F."/>
            <person name="Magnuson J."/>
            <person name="Mondo S."/>
            <person name="Nolan M."/>
            <person name="Ohm R."/>
            <person name="Pangilinan J."/>
            <person name="Park H.-J."/>
            <person name="Ramirez L."/>
            <person name="Alfaro M."/>
            <person name="Sun H."/>
            <person name="Tritt A."/>
            <person name="Yoshinaga Y."/>
            <person name="Zwiers L.-H."/>
            <person name="Turgeon B."/>
            <person name="Goodwin S."/>
            <person name="Spatafora J."/>
            <person name="Crous P."/>
            <person name="Grigoriev I."/>
        </authorList>
    </citation>
    <scope>NUCLEOTIDE SEQUENCE</scope>
    <source>
        <strain evidence="2 4">CBS 304.34</strain>
    </source>
</reference>
<dbReference type="GeneID" id="54467046"/>
<dbReference type="RefSeq" id="XP_033570203.1">
    <property type="nucleotide sequence ID" value="XM_033726153.1"/>
</dbReference>
<feature type="region of interest" description="Disordered" evidence="1">
    <location>
        <begin position="123"/>
        <end position="157"/>
    </location>
</feature>
<dbReference type="AlphaFoldDB" id="A0A6A6Y3N2"/>